<dbReference type="InterPro" id="IPR028098">
    <property type="entry name" value="Glyco_trans_4-like_N"/>
</dbReference>
<dbReference type="InterPro" id="IPR001173">
    <property type="entry name" value="Glyco_trans_2-like"/>
</dbReference>
<dbReference type="eggNOG" id="COG1215">
    <property type="taxonomic scope" value="Bacteria"/>
</dbReference>
<dbReference type="SUPFAM" id="SSF53448">
    <property type="entry name" value="Nucleotide-diphospho-sugar transferases"/>
    <property type="match status" value="1"/>
</dbReference>
<evidence type="ECO:0000259" key="1">
    <source>
        <dbReference type="Pfam" id="PF00535"/>
    </source>
</evidence>
<evidence type="ECO:0000259" key="2">
    <source>
        <dbReference type="Pfam" id="PF13439"/>
    </source>
</evidence>
<dbReference type="GO" id="GO:0016758">
    <property type="term" value="F:hexosyltransferase activity"/>
    <property type="evidence" value="ECO:0007669"/>
    <property type="project" value="UniProtKB-ARBA"/>
</dbReference>
<dbReference type="PANTHER" id="PTHR22916">
    <property type="entry name" value="GLYCOSYLTRANSFERASE"/>
    <property type="match status" value="1"/>
</dbReference>
<reference evidence="3 4" key="1">
    <citation type="submission" date="2014-06" db="EMBL/GenBank/DDBJ databases">
        <title>Genomes of Alteromonas australica, a world apart.</title>
        <authorList>
            <person name="Gonzaga A."/>
            <person name="Lopez-Perez M."/>
            <person name="Rodriguez-Valera F."/>
        </authorList>
    </citation>
    <scope>NUCLEOTIDE SEQUENCE [LARGE SCALE GENOMIC DNA]</scope>
    <source>
        <strain evidence="3 4">H 17</strain>
    </source>
</reference>
<feature type="domain" description="Glycosyltransferase subfamily 4-like N-terminal" evidence="2">
    <location>
        <begin position="581"/>
        <end position="740"/>
    </location>
</feature>
<dbReference type="CDD" id="cd03801">
    <property type="entry name" value="GT4_PimA-like"/>
    <property type="match status" value="1"/>
</dbReference>
<proteinExistence type="predicted"/>
<protein>
    <submittedName>
        <fullName evidence="3">Glycosyl transferase family 2</fullName>
    </submittedName>
</protein>
<keyword evidence="3" id="KW-0808">Transferase</keyword>
<dbReference type="Gene3D" id="3.90.550.10">
    <property type="entry name" value="Spore Coat Polysaccharide Biosynthesis Protein SpsA, Chain A"/>
    <property type="match status" value="1"/>
</dbReference>
<dbReference type="Gene3D" id="3.40.50.2000">
    <property type="entry name" value="Glycogen Phosphorylase B"/>
    <property type="match status" value="2"/>
</dbReference>
<accession>A0A075PA15</accession>
<dbReference type="GeneID" id="78256506"/>
<organism evidence="3 4">
    <name type="scientific">Alteromonas australica</name>
    <dbReference type="NCBI Taxonomy" id="589873"/>
    <lineage>
        <taxon>Bacteria</taxon>
        <taxon>Pseudomonadati</taxon>
        <taxon>Pseudomonadota</taxon>
        <taxon>Gammaproteobacteria</taxon>
        <taxon>Alteromonadales</taxon>
        <taxon>Alteromonadaceae</taxon>
        <taxon>Alteromonas/Salinimonas group</taxon>
        <taxon>Alteromonas</taxon>
    </lineage>
</organism>
<dbReference type="Proteomes" id="UP000056090">
    <property type="component" value="Chromosome"/>
</dbReference>
<dbReference type="InterPro" id="IPR029044">
    <property type="entry name" value="Nucleotide-diphossugar_trans"/>
</dbReference>
<evidence type="ECO:0000313" key="4">
    <source>
        <dbReference type="Proteomes" id="UP000056090"/>
    </source>
</evidence>
<dbReference type="eggNOG" id="COG0438">
    <property type="taxonomic scope" value="Bacteria"/>
</dbReference>
<dbReference type="CDD" id="cd00761">
    <property type="entry name" value="Glyco_tranf_GTA_type"/>
    <property type="match status" value="1"/>
</dbReference>
<name>A0A075PA15_9ALTE</name>
<gene>
    <name evidence="3" type="ORF">EP13_16610</name>
</gene>
<dbReference type="Pfam" id="PF13692">
    <property type="entry name" value="Glyco_trans_1_4"/>
    <property type="match status" value="1"/>
</dbReference>
<sequence length="937" mass="106532">MNVKYFDVEWYLKTYPDVAEAGVDPLIHFEKYGRKEGRIPCNLPALALERELWANAFTAEPKLAELESYAIESNINAVYANRVLVSFYLFSKNTARATYHANEIWKKLPTATSLFCLEELYLLRFDCYFQSGQLLEAKNLLADSDWPESTSKKLAEEMAFGDQRPLQALNEVYKSNGLTILSKRNTIPPFDALCSQNPKPSIVSQLAQYFSSNKVSIIVPAFNAENSITTCLSSLRQQTWKNVEIIVINDYSSDNTQAVVESICRNEPTIRLINNTKNLGAYTSRNIGMKASTGEYLTVMDADDYAHPQKIEKQVLPLLFGRKVKGTVSHWVRCDENLNFSAIRTGRSWVHRNISSLMVKREVWSILGGWDEVTVNADTEFYERLRNKFGPHSIKEILPDVPMSFGRTHFSSLTQNKLTHTVTQYGGVRKQYMDFARAWHKKAVKLVTPSKLKSRPFPVPPIMLKEEDECNARQFARWSDALNEKWYLSLYSDVKMLGKGLHEHFWETGETEGRYPSPLFCPDAYRYKFNLSSNDSPTYHALVSNWNFSSPVEITGSKKAPKENSVNVALFGHSVSTHIFGAERSLLDMAKALNSSANINLTIFLPACTNQQYIEELLKYSDSIVFIPLPWMKRNRAVYSEIVTYLKRRFVSDKVDCVYVNTIMLLEPFLAAKAAKILSVVHVRELVEFDVDLTNILEETPEQSRRRVCESADFYIANSNETSKWLAAPQQTKVIYNCIDNYGHSSKAPDPEVLKVCMISSNVKKKGVYDFFEIAKLCKHNPKIQFTLYGPSTIDVKKASEKFGCSNIKFAGYIADPSRALAKHDVVLALSNFKESFGRTVAEAMSMGRVVVAYEWGALGELLNEESGCLVEYKDNIAVVATLERLLNNLKLREMIQQEAALRAKALFSRDMFNKRLSNHIIHLIKNQSVDKVRVTS</sequence>
<dbReference type="EMBL" id="CP008849">
    <property type="protein sequence ID" value="AIG00173.1"/>
    <property type="molecule type" value="Genomic_DNA"/>
</dbReference>
<keyword evidence="4" id="KW-1185">Reference proteome</keyword>
<dbReference type="AlphaFoldDB" id="A0A075PA15"/>
<dbReference type="KEGG" id="aal:EP13_16610"/>
<dbReference type="SUPFAM" id="SSF53756">
    <property type="entry name" value="UDP-Glycosyltransferase/glycogen phosphorylase"/>
    <property type="match status" value="1"/>
</dbReference>
<dbReference type="Pfam" id="PF00535">
    <property type="entry name" value="Glycos_transf_2"/>
    <property type="match status" value="1"/>
</dbReference>
<dbReference type="Pfam" id="PF13439">
    <property type="entry name" value="Glyco_transf_4"/>
    <property type="match status" value="1"/>
</dbReference>
<feature type="domain" description="Glycosyltransferase 2-like" evidence="1">
    <location>
        <begin position="216"/>
        <end position="324"/>
    </location>
</feature>
<dbReference type="RefSeq" id="WP_044058193.1">
    <property type="nucleotide sequence ID" value="NZ_CBCSKJ010000007.1"/>
</dbReference>
<evidence type="ECO:0000313" key="3">
    <source>
        <dbReference type="EMBL" id="AIG00173.1"/>
    </source>
</evidence>